<dbReference type="NCBIfam" id="TIGR00016">
    <property type="entry name" value="ackA"/>
    <property type="match status" value="1"/>
</dbReference>
<keyword evidence="6" id="KW-0460">Magnesium</keyword>
<dbReference type="PRINTS" id="PR00471">
    <property type="entry name" value="ACETATEKNASE"/>
</dbReference>
<dbReference type="InterPro" id="IPR043129">
    <property type="entry name" value="ATPase_NBD"/>
</dbReference>
<evidence type="ECO:0000256" key="4">
    <source>
        <dbReference type="ARBA" id="ARBA00022777"/>
    </source>
</evidence>
<gene>
    <name evidence="6" type="primary">ackA</name>
    <name evidence="8" type="ORF">AOZ06_20770</name>
</gene>
<dbReference type="GO" id="GO:0005737">
    <property type="term" value="C:cytoplasm"/>
    <property type="evidence" value="ECO:0007669"/>
    <property type="project" value="UniProtKB-SubCell"/>
</dbReference>
<keyword evidence="5 6" id="KW-0067">ATP-binding</keyword>
<dbReference type="InterPro" id="IPR023865">
    <property type="entry name" value="Aliphatic_acid_kinase_CS"/>
</dbReference>
<dbReference type="GO" id="GO:0005524">
    <property type="term" value="F:ATP binding"/>
    <property type="evidence" value="ECO:0007669"/>
    <property type="project" value="UniProtKB-KW"/>
</dbReference>
<keyword evidence="3 6" id="KW-0547">Nucleotide-binding</keyword>
<dbReference type="Gene3D" id="3.30.420.40">
    <property type="match status" value="2"/>
</dbReference>
<evidence type="ECO:0000256" key="3">
    <source>
        <dbReference type="ARBA" id="ARBA00022741"/>
    </source>
</evidence>
<dbReference type="InterPro" id="IPR004372">
    <property type="entry name" value="Ac/propionate_kinase"/>
</dbReference>
<dbReference type="GO" id="GO:0006083">
    <property type="term" value="P:acetate metabolic process"/>
    <property type="evidence" value="ECO:0007669"/>
    <property type="project" value="TreeGrafter"/>
</dbReference>
<evidence type="ECO:0000256" key="6">
    <source>
        <dbReference type="HAMAP-Rule" id="MF_00020"/>
    </source>
</evidence>
<evidence type="ECO:0000313" key="9">
    <source>
        <dbReference type="Proteomes" id="UP000063699"/>
    </source>
</evidence>
<organism evidence="8 9">
    <name type="scientific">Kibdelosporangium phytohabitans</name>
    <dbReference type="NCBI Taxonomy" id="860235"/>
    <lineage>
        <taxon>Bacteria</taxon>
        <taxon>Bacillati</taxon>
        <taxon>Actinomycetota</taxon>
        <taxon>Actinomycetes</taxon>
        <taxon>Pseudonocardiales</taxon>
        <taxon>Pseudonocardiaceae</taxon>
        <taxon>Kibdelosporangium</taxon>
    </lineage>
</organism>
<comment type="similarity">
    <text evidence="1 6 7">Belongs to the acetokinase family.</text>
</comment>
<feature type="site" description="Transition state stabilizer" evidence="6">
    <location>
        <position position="156"/>
    </location>
</feature>
<comment type="function">
    <text evidence="6">Catalyzes the formation of acetyl phosphate from acetate and ATP. Can also catalyze the reverse reaction.</text>
</comment>
<dbReference type="PANTHER" id="PTHR21060:SF15">
    <property type="entry name" value="ACETATE KINASE-RELATED"/>
    <property type="match status" value="1"/>
</dbReference>
<sequence length="370" mass="39431">MALESMTAVLTVNPGSHSLRLHVVDADTDEILAAATSTDKPDAQSAAKTLRELLGDLDTPPDAVGHRLVHGGPHLRSPTVVDDSALQHARTAAELAPEHVPVTLDILSAACDQLPDIPHVLCPDTAFHASLPDVSTTYPVPESWRRDHGIRRYGFHGLSYAWATSRAAELLNRPAESLNLLLAHLGGGCSVCAVREGSSVDTSMGFTPLDGVPMSTRSGGVDPGMLLWLLDRLTADEVRDGLYHHSGLLGLSGISGDTRQLVRSAEAGDDRARLALDVFTRRVSQALAAMAVTLPRLDALVFTGEIGWDQPEVRQAVCQDLTRIGVPATLPVGNPVTDRVLSSPFAPVLVLAVQPREELQIARETSKALV</sequence>
<protein>
    <recommendedName>
        <fullName evidence="6">Acetate kinase</fullName>
        <ecNumber evidence="6">2.7.2.1</ecNumber>
    </recommendedName>
    <alternativeName>
        <fullName evidence="6">Acetokinase</fullName>
    </alternativeName>
</protein>
<dbReference type="Pfam" id="PF00871">
    <property type="entry name" value="Acetate_kinase"/>
    <property type="match status" value="1"/>
</dbReference>
<dbReference type="GO" id="GO:0008776">
    <property type="term" value="F:acetate kinase activity"/>
    <property type="evidence" value="ECO:0007669"/>
    <property type="project" value="UniProtKB-UniRule"/>
</dbReference>
<reference evidence="8 9" key="1">
    <citation type="submission" date="2015-07" db="EMBL/GenBank/DDBJ databases">
        <title>Genome sequencing of Kibdelosporangium phytohabitans.</title>
        <authorList>
            <person name="Qin S."/>
            <person name="Xing K."/>
        </authorList>
    </citation>
    <scope>NUCLEOTIDE SEQUENCE [LARGE SCALE GENOMIC DNA]</scope>
    <source>
        <strain evidence="8 9">KLBMP1111</strain>
    </source>
</reference>
<evidence type="ECO:0000256" key="7">
    <source>
        <dbReference type="RuleBase" id="RU003835"/>
    </source>
</evidence>
<dbReference type="SUPFAM" id="SSF53067">
    <property type="entry name" value="Actin-like ATPase domain"/>
    <property type="match status" value="2"/>
</dbReference>
<dbReference type="PANTHER" id="PTHR21060">
    <property type="entry name" value="ACETATE KINASE"/>
    <property type="match status" value="1"/>
</dbReference>
<keyword evidence="4 6" id="KW-0418">Kinase</keyword>
<comment type="cofactor">
    <cofactor evidence="6">
        <name>Mg(2+)</name>
        <dbReference type="ChEBI" id="CHEBI:18420"/>
    </cofactor>
    <cofactor evidence="6">
        <name>Mn(2+)</name>
        <dbReference type="ChEBI" id="CHEBI:29035"/>
    </cofactor>
    <text evidence="6">Mg(2+). Can also accept Mn(2+).</text>
</comment>
<feature type="binding site" evidence="6">
    <location>
        <begin position="257"/>
        <end position="259"/>
    </location>
    <ligand>
        <name>ATP</name>
        <dbReference type="ChEBI" id="CHEBI:30616"/>
    </ligand>
</feature>
<keyword evidence="6" id="KW-0479">Metal-binding</keyword>
<proteinExistence type="inferred from homology"/>
<dbReference type="STRING" id="860235.AOZ06_20770"/>
<dbReference type="Proteomes" id="UP000063699">
    <property type="component" value="Chromosome"/>
</dbReference>
<evidence type="ECO:0000256" key="5">
    <source>
        <dbReference type="ARBA" id="ARBA00022840"/>
    </source>
</evidence>
<dbReference type="PROSITE" id="PS01076">
    <property type="entry name" value="ACETATE_KINASE_2"/>
    <property type="match status" value="1"/>
</dbReference>
<dbReference type="AlphaFoldDB" id="A0A0N9HZ31"/>
<dbReference type="EC" id="2.7.2.1" evidence="6"/>
<comment type="subunit">
    <text evidence="6">Homodimer.</text>
</comment>
<dbReference type="HAMAP" id="MF_00020">
    <property type="entry name" value="Acetate_kinase"/>
    <property type="match status" value="1"/>
</dbReference>
<dbReference type="GO" id="GO:0006085">
    <property type="term" value="P:acetyl-CoA biosynthetic process"/>
    <property type="evidence" value="ECO:0007669"/>
    <property type="project" value="UniProtKB-UniRule"/>
</dbReference>
<comment type="subcellular location">
    <subcellularLocation>
        <location evidence="6">Cytoplasm</location>
    </subcellularLocation>
</comment>
<keyword evidence="6" id="KW-0963">Cytoplasm</keyword>
<accession>A0A0N9HZ31</accession>
<evidence type="ECO:0000256" key="2">
    <source>
        <dbReference type="ARBA" id="ARBA00022679"/>
    </source>
</evidence>
<evidence type="ECO:0000313" key="8">
    <source>
        <dbReference type="EMBL" id="ALG09024.1"/>
    </source>
</evidence>
<comment type="caution">
    <text evidence="6">Lacks conserved residue(s) required for the propagation of feature annotation.</text>
</comment>
<comment type="catalytic activity">
    <reaction evidence="6">
        <text>acetate + ATP = acetyl phosphate + ADP</text>
        <dbReference type="Rhea" id="RHEA:11352"/>
        <dbReference type="ChEBI" id="CHEBI:22191"/>
        <dbReference type="ChEBI" id="CHEBI:30089"/>
        <dbReference type="ChEBI" id="CHEBI:30616"/>
        <dbReference type="ChEBI" id="CHEBI:456216"/>
        <dbReference type="EC" id="2.7.2.1"/>
    </reaction>
</comment>
<keyword evidence="9" id="KW-1185">Reference proteome</keyword>
<dbReference type="InterPro" id="IPR000890">
    <property type="entry name" value="Aliphatic_acid_kin_short-chain"/>
</dbReference>
<name>A0A0N9HZ31_9PSEU</name>
<dbReference type="EMBL" id="CP012752">
    <property type="protein sequence ID" value="ALG09024.1"/>
    <property type="molecule type" value="Genomic_DNA"/>
</dbReference>
<comment type="pathway">
    <text evidence="6">Metabolic intermediate biosynthesis; acetyl-CoA biosynthesis; acetyl-CoA from acetate: step 1/2.</text>
</comment>
<feature type="active site" description="Proton donor/acceptor" evidence="6">
    <location>
        <position position="124"/>
    </location>
</feature>
<feature type="binding site" evidence="6">
    <location>
        <position position="357"/>
    </location>
    <ligand>
        <name>Mg(2+)</name>
        <dbReference type="ChEBI" id="CHEBI:18420"/>
    </ligand>
</feature>
<keyword evidence="2 6" id="KW-0808">Transferase</keyword>
<feature type="binding site" evidence="6">
    <location>
        <position position="67"/>
    </location>
    <ligand>
        <name>substrate</name>
    </ligand>
</feature>
<feature type="binding site" evidence="6">
    <location>
        <begin position="184"/>
        <end position="188"/>
    </location>
    <ligand>
        <name>ATP</name>
        <dbReference type="ChEBI" id="CHEBI:30616"/>
    </ligand>
</feature>
<evidence type="ECO:0000256" key="1">
    <source>
        <dbReference type="ARBA" id="ARBA00008748"/>
    </source>
</evidence>
<dbReference type="PIRSF" id="PIRSF000722">
    <property type="entry name" value="Acetate_prop_kin"/>
    <property type="match status" value="1"/>
</dbReference>
<dbReference type="KEGG" id="kphy:AOZ06_20770"/>
<dbReference type="UniPathway" id="UPA00340">
    <property type="reaction ID" value="UER00458"/>
</dbReference>
<dbReference type="GO" id="GO:0000287">
    <property type="term" value="F:magnesium ion binding"/>
    <property type="evidence" value="ECO:0007669"/>
    <property type="project" value="UniProtKB-UniRule"/>
</dbReference>
<feature type="site" description="Transition state stabilizer" evidence="6">
    <location>
        <position position="217"/>
    </location>
</feature>